<dbReference type="InterPro" id="IPR044742">
    <property type="entry name" value="DEAD/DEAH_RhlB"/>
</dbReference>
<evidence type="ECO:0000256" key="1">
    <source>
        <dbReference type="ARBA" id="ARBA00012552"/>
    </source>
</evidence>
<dbReference type="SMART" id="SM00487">
    <property type="entry name" value="DEXDc"/>
    <property type="match status" value="1"/>
</dbReference>
<dbReference type="GO" id="GO:0004386">
    <property type="term" value="F:helicase activity"/>
    <property type="evidence" value="ECO:0007669"/>
    <property type="project" value="UniProtKB-KW"/>
</dbReference>
<dbReference type="InterPro" id="IPR050547">
    <property type="entry name" value="DEAD_box_RNA_helicases"/>
</dbReference>
<dbReference type="PROSITE" id="PS51194">
    <property type="entry name" value="HELICASE_CTER"/>
    <property type="match status" value="1"/>
</dbReference>
<evidence type="ECO:0000259" key="11">
    <source>
        <dbReference type="PROSITE" id="PS51195"/>
    </source>
</evidence>
<feature type="compositionally biased region" description="Low complexity" evidence="8">
    <location>
        <begin position="614"/>
        <end position="626"/>
    </location>
</feature>
<protein>
    <recommendedName>
        <fullName evidence="1">RNA helicase</fullName>
        <ecNumber evidence="1">3.6.4.13</ecNumber>
    </recommendedName>
</protein>
<dbReference type="PANTHER" id="PTHR47963:SF8">
    <property type="entry name" value="ATP-DEPENDENT RNA HELICASE DEAD"/>
    <property type="match status" value="1"/>
</dbReference>
<keyword evidence="5 7" id="KW-0067">ATP-binding</keyword>
<evidence type="ECO:0000256" key="3">
    <source>
        <dbReference type="ARBA" id="ARBA00022801"/>
    </source>
</evidence>
<dbReference type="Proteomes" id="UP001500432">
    <property type="component" value="Unassembled WGS sequence"/>
</dbReference>
<dbReference type="Pfam" id="PF00271">
    <property type="entry name" value="Helicase_C"/>
    <property type="match status" value="1"/>
</dbReference>
<comment type="caution">
    <text evidence="12">The sequence shown here is derived from an EMBL/GenBank/DDBJ whole genome shotgun (WGS) entry which is preliminary data.</text>
</comment>
<reference evidence="13" key="1">
    <citation type="journal article" date="2019" name="Int. J. Syst. Evol. Microbiol.">
        <title>The Global Catalogue of Microorganisms (GCM) 10K type strain sequencing project: providing services to taxonomists for standard genome sequencing and annotation.</title>
        <authorList>
            <consortium name="The Broad Institute Genomics Platform"/>
            <consortium name="The Broad Institute Genome Sequencing Center for Infectious Disease"/>
            <person name="Wu L."/>
            <person name="Ma J."/>
        </authorList>
    </citation>
    <scope>NUCLEOTIDE SEQUENCE [LARGE SCALE GENOMIC DNA]</scope>
    <source>
        <strain evidence="13">JCM 16034</strain>
    </source>
</reference>
<dbReference type="InterPro" id="IPR000629">
    <property type="entry name" value="RNA-helicase_DEAD-box_CS"/>
</dbReference>
<organism evidence="12 13">
    <name type="scientific">Sinomonas flava</name>
    <dbReference type="NCBI Taxonomy" id="496857"/>
    <lineage>
        <taxon>Bacteria</taxon>
        <taxon>Bacillati</taxon>
        <taxon>Actinomycetota</taxon>
        <taxon>Actinomycetes</taxon>
        <taxon>Micrococcales</taxon>
        <taxon>Micrococcaceae</taxon>
        <taxon>Sinomonas</taxon>
    </lineage>
</organism>
<dbReference type="InterPro" id="IPR014014">
    <property type="entry name" value="RNA_helicase_DEAD_Q_motif"/>
</dbReference>
<feature type="region of interest" description="Disordered" evidence="8">
    <location>
        <begin position="1"/>
        <end position="35"/>
    </location>
</feature>
<gene>
    <name evidence="12" type="ORF">GCM10009849_10500</name>
</gene>
<feature type="domain" description="DEAD-box RNA helicase Q" evidence="11">
    <location>
        <begin position="70"/>
        <end position="98"/>
    </location>
</feature>
<evidence type="ECO:0000256" key="4">
    <source>
        <dbReference type="ARBA" id="ARBA00022806"/>
    </source>
</evidence>
<dbReference type="CDD" id="cd18787">
    <property type="entry name" value="SF2_C_DEAD"/>
    <property type="match status" value="1"/>
</dbReference>
<evidence type="ECO:0000256" key="5">
    <source>
        <dbReference type="ARBA" id="ARBA00022840"/>
    </source>
</evidence>
<feature type="domain" description="Helicase ATP-binding" evidence="9">
    <location>
        <begin position="101"/>
        <end position="281"/>
    </location>
</feature>
<evidence type="ECO:0000313" key="13">
    <source>
        <dbReference type="Proteomes" id="UP001500432"/>
    </source>
</evidence>
<dbReference type="Gene3D" id="3.40.50.300">
    <property type="entry name" value="P-loop containing nucleotide triphosphate hydrolases"/>
    <property type="match status" value="2"/>
</dbReference>
<dbReference type="PANTHER" id="PTHR47963">
    <property type="entry name" value="DEAD-BOX ATP-DEPENDENT RNA HELICASE 47, MITOCHONDRIAL"/>
    <property type="match status" value="1"/>
</dbReference>
<accession>A0ABP5NIC7</accession>
<feature type="compositionally biased region" description="Low complexity" evidence="8">
    <location>
        <begin position="527"/>
        <end position="541"/>
    </location>
</feature>
<feature type="short sequence motif" description="Q motif" evidence="6">
    <location>
        <begin position="70"/>
        <end position="98"/>
    </location>
</feature>
<feature type="region of interest" description="Disordered" evidence="8">
    <location>
        <begin position="488"/>
        <end position="648"/>
    </location>
</feature>
<dbReference type="SUPFAM" id="SSF52540">
    <property type="entry name" value="P-loop containing nucleoside triphosphate hydrolases"/>
    <property type="match status" value="1"/>
</dbReference>
<dbReference type="EMBL" id="BAAAQW010000003">
    <property type="protein sequence ID" value="GAA2198305.1"/>
    <property type="molecule type" value="Genomic_DNA"/>
</dbReference>
<dbReference type="Pfam" id="PF00270">
    <property type="entry name" value="DEAD"/>
    <property type="match status" value="1"/>
</dbReference>
<dbReference type="InterPro" id="IPR011545">
    <property type="entry name" value="DEAD/DEAH_box_helicase_dom"/>
</dbReference>
<keyword evidence="3 7" id="KW-0378">Hydrolase</keyword>
<proteinExistence type="inferred from homology"/>
<evidence type="ECO:0000259" key="10">
    <source>
        <dbReference type="PROSITE" id="PS51194"/>
    </source>
</evidence>
<comment type="similarity">
    <text evidence="7">Belongs to the DEAD box helicase family.</text>
</comment>
<dbReference type="CDD" id="cd00268">
    <property type="entry name" value="DEADc"/>
    <property type="match status" value="1"/>
</dbReference>
<keyword evidence="13" id="KW-1185">Reference proteome</keyword>
<dbReference type="InterPro" id="IPR027417">
    <property type="entry name" value="P-loop_NTPase"/>
</dbReference>
<keyword evidence="2 7" id="KW-0547">Nucleotide-binding</keyword>
<dbReference type="InterPro" id="IPR001650">
    <property type="entry name" value="Helicase_C-like"/>
</dbReference>
<keyword evidence="4 7" id="KW-0347">Helicase</keyword>
<feature type="compositionally biased region" description="Low complexity" evidence="8">
    <location>
        <begin position="574"/>
        <end position="585"/>
    </location>
</feature>
<evidence type="ECO:0000256" key="8">
    <source>
        <dbReference type="SAM" id="MobiDB-lite"/>
    </source>
</evidence>
<evidence type="ECO:0000313" key="12">
    <source>
        <dbReference type="EMBL" id="GAA2198305.1"/>
    </source>
</evidence>
<evidence type="ECO:0000256" key="7">
    <source>
        <dbReference type="RuleBase" id="RU000492"/>
    </source>
</evidence>
<dbReference type="SMART" id="SM00490">
    <property type="entry name" value="HELICc"/>
    <property type="match status" value="1"/>
</dbReference>
<evidence type="ECO:0000259" key="9">
    <source>
        <dbReference type="PROSITE" id="PS51192"/>
    </source>
</evidence>
<feature type="domain" description="Helicase C-terminal" evidence="10">
    <location>
        <begin position="310"/>
        <end position="456"/>
    </location>
</feature>
<evidence type="ECO:0000256" key="6">
    <source>
        <dbReference type="PROSITE-ProRule" id="PRU00552"/>
    </source>
</evidence>
<dbReference type="PROSITE" id="PS51195">
    <property type="entry name" value="Q_MOTIF"/>
    <property type="match status" value="1"/>
</dbReference>
<feature type="compositionally biased region" description="Basic and acidic residues" evidence="8">
    <location>
        <begin position="549"/>
        <end position="563"/>
    </location>
</feature>
<dbReference type="PROSITE" id="PS00039">
    <property type="entry name" value="DEAD_ATP_HELICASE"/>
    <property type="match status" value="1"/>
</dbReference>
<sequence length="648" mass="70052">MAGAFLLRTPTAKAVLRPSSQTRSGPDGEGPYPLNEVHTHELLTDDSGTEVLETEETITNDAPVRKESQKTFSDYGVAPEIAQSLADAGILHPFPIQSMTLGVALGGHDIIGQAKTGTGKTLGFGIPALQRTIPAEHPDYARLAVPGAPQALVVVPTRELAIQVGKDLQTAGKRTTLRVEVIYGGRAYEPQIESLQRGVEVVVGTPGRLIDLHRQRHLNLKNVRMIVLDEADEMLDLGFLPDVETLMAAVPAVRQTLLFSATMPGPVVAMARRYMTQPTHIRASDPNDDSITKKDIRQVIYRAHQLDKDEVVARILQSEGRGRTIIFTKTKRTAAKLSEELVDRGFAAAALHGDLGQGAREQALRAFRNGKVDVLVATDVAARGIDVEDVTHVINFQCPEDEKAYLHRVGRTGRAGHKGTAVTFVDWEDVPRWTLINKALGLDVPEPVETYSSSPHLYTDLDIPAGTKGRLPRNKRVLEGVDAEILEDLGEPGKKKRGHREGKKGAESGHRERRRRPKAAEGEAHDAAAAAGSAEEPAEGAGKAGHGHGRADRQARSETNGEGRRRRRRRVAGEEGAPEGTEAAGSKQAQSEAPGEQKAPRRTSSAAAVRLSDAGDGAVLDRGVAAARRRRSRTRRIDGEVVSRTESE</sequence>
<name>A0ABP5NIC7_9MICC</name>
<dbReference type="InterPro" id="IPR014001">
    <property type="entry name" value="Helicase_ATP-bd"/>
</dbReference>
<dbReference type="PROSITE" id="PS51192">
    <property type="entry name" value="HELICASE_ATP_BIND_1"/>
    <property type="match status" value="1"/>
</dbReference>
<evidence type="ECO:0000256" key="2">
    <source>
        <dbReference type="ARBA" id="ARBA00022741"/>
    </source>
</evidence>
<feature type="compositionally biased region" description="Basic and acidic residues" evidence="8">
    <location>
        <begin position="635"/>
        <end position="648"/>
    </location>
</feature>
<dbReference type="EC" id="3.6.4.13" evidence="1"/>